<dbReference type="Pfam" id="PF12840">
    <property type="entry name" value="HTH_20"/>
    <property type="match status" value="1"/>
</dbReference>
<sequence length="109" mass="12547">MTADHVFTALASPARRELLRLLLDEGAQPAGRLAERFDMSRPSVSEHLKVLRDAGLVAESRKGRERHYRLEPAPLMEILDWLTPYERFWREKLADLTTLLNEMDDDDGS</sequence>
<keyword evidence="3" id="KW-1185">Reference proteome</keyword>
<dbReference type="RefSeq" id="WP_103963297.1">
    <property type="nucleotide sequence ID" value="NZ_FNVT01000025.1"/>
</dbReference>
<dbReference type="Gene3D" id="1.10.10.10">
    <property type="entry name" value="Winged helix-like DNA-binding domain superfamily/Winged helix DNA-binding domain"/>
    <property type="match status" value="1"/>
</dbReference>
<dbReference type="InterPro" id="IPR001845">
    <property type="entry name" value="HTH_ArsR_DNA-bd_dom"/>
</dbReference>
<dbReference type="PRINTS" id="PR00778">
    <property type="entry name" value="HTHARSR"/>
</dbReference>
<evidence type="ECO:0000313" key="3">
    <source>
        <dbReference type="Proteomes" id="UP000236732"/>
    </source>
</evidence>
<dbReference type="InterPro" id="IPR011991">
    <property type="entry name" value="ArsR-like_HTH"/>
</dbReference>
<protein>
    <submittedName>
        <fullName evidence="2">DNA-binding transcriptional regulator, ArsR family</fullName>
    </submittedName>
</protein>
<accession>A0A1H6EZX2</accession>
<dbReference type="PANTHER" id="PTHR38600:SF1">
    <property type="entry name" value="TRANSCRIPTIONAL REGULATORY PROTEIN"/>
    <property type="match status" value="1"/>
</dbReference>
<dbReference type="Proteomes" id="UP000236732">
    <property type="component" value="Unassembled WGS sequence"/>
</dbReference>
<dbReference type="InterPro" id="IPR036390">
    <property type="entry name" value="WH_DNA-bd_sf"/>
</dbReference>
<dbReference type="EMBL" id="FNVT01000025">
    <property type="protein sequence ID" value="SEH02234.1"/>
    <property type="molecule type" value="Genomic_DNA"/>
</dbReference>
<dbReference type="CDD" id="cd00090">
    <property type="entry name" value="HTH_ARSR"/>
    <property type="match status" value="1"/>
</dbReference>
<organism evidence="2 3">
    <name type="scientific">Nonomuraea solani</name>
    <dbReference type="NCBI Taxonomy" id="1144553"/>
    <lineage>
        <taxon>Bacteria</taxon>
        <taxon>Bacillati</taxon>
        <taxon>Actinomycetota</taxon>
        <taxon>Actinomycetes</taxon>
        <taxon>Streptosporangiales</taxon>
        <taxon>Streptosporangiaceae</taxon>
        <taxon>Nonomuraea</taxon>
    </lineage>
</organism>
<reference evidence="2 3" key="1">
    <citation type="submission" date="2016-10" db="EMBL/GenBank/DDBJ databases">
        <authorList>
            <person name="de Groot N.N."/>
        </authorList>
    </citation>
    <scope>NUCLEOTIDE SEQUENCE [LARGE SCALE GENOMIC DNA]</scope>
    <source>
        <strain evidence="2 3">CGMCC 4.7037</strain>
    </source>
</reference>
<proteinExistence type="predicted"/>
<dbReference type="PROSITE" id="PS50987">
    <property type="entry name" value="HTH_ARSR_2"/>
    <property type="match status" value="1"/>
</dbReference>
<dbReference type="SMART" id="SM00418">
    <property type="entry name" value="HTH_ARSR"/>
    <property type="match status" value="1"/>
</dbReference>
<dbReference type="PANTHER" id="PTHR38600">
    <property type="entry name" value="TRANSCRIPTIONAL REGULATORY PROTEIN"/>
    <property type="match status" value="1"/>
</dbReference>
<evidence type="ECO:0000313" key="2">
    <source>
        <dbReference type="EMBL" id="SEH02234.1"/>
    </source>
</evidence>
<dbReference type="GO" id="GO:0003677">
    <property type="term" value="F:DNA binding"/>
    <property type="evidence" value="ECO:0007669"/>
    <property type="project" value="UniProtKB-KW"/>
</dbReference>
<dbReference type="AlphaFoldDB" id="A0A1H6EZX2"/>
<evidence type="ECO:0000259" key="1">
    <source>
        <dbReference type="PROSITE" id="PS50987"/>
    </source>
</evidence>
<keyword evidence="2" id="KW-0238">DNA-binding</keyword>
<dbReference type="SUPFAM" id="SSF46785">
    <property type="entry name" value="Winged helix' DNA-binding domain"/>
    <property type="match status" value="1"/>
</dbReference>
<gene>
    <name evidence="2" type="ORF">SAMN05444920_12521</name>
</gene>
<name>A0A1H6EZX2_9ACTN</name>
<dbReference type="GO" id="GO:0003700">
    <property type="term" value="F:DNA-binding transcription factor activity"/>
    <property type="evidence" value="ECO:0007669"/>
    <property type="project" value="InterPro"/>
</dbReference>
<dbReference type="OrthoDB" id="9806976at2"/>
<feature type="domain" description="HTH arsR-type" evidence="1">
    <location>
        <begin position="1"/>
        <end position="90"/>
    </location>
</feature>
<dbReference type="NCBIfam" id="NF033788">
    <property type="entry name" value="HTH_metalloreg"/>
    <property type="match status" value="1"/>
</dbReference>
<dbReference type="InterPro" id="IPR036388">
    <property type="entry name" value="WH-like_DNA-bd_sf"/>
</dbReference>